<name>A0ABS3J4Q1_9HYPH</name>
<keyword evidence="2" id="KW-0547">Nucleotide-binding</keyword>
<dbReference type="EMBL" id="JAFMPY010000013">
    <property type="protein sequence ID" value="MBO0904669.1"/>
    <property type="molecule type" value="Genomic_DNA"/>
</dbReference>
<dbReference type="GO" id="GO:0004386">
    <property type="term" value="F:helicase activity"/>
    <property type="evidence" value="ECO:0007669"/>
    <property type="project" value="UniProtKB-KW"/>
</dbReference>
<proteinExistence type="predicted"/>
<keyword evidence="2" id="KW-0347">Helicase</keyword>
<dbReference type="InterPro" id="IPR027417">
    <property type="entry name" value="P-loop_NTPase"/>
</dbReference>
<protein>
    <submittedName>
        <fullName evidence="2">DEAD/DEAH box helicase family protein</fullName>
    </submittedName>
</protein>
<feature type="domain" description="Helicase/UvrB N-terminal" evidence="1">
    <location>
        <begin position="40"/>
        <end position="176"/>
    </location>
</feature>
<reference evidence="2 3" key="1">
    <citation type="submission" date="2021-03" db="EMBL/GenBank/DDBJ databases">
        <title>Whole genome sequence of Jiella sp. MQZ13P-4.</title>
        <authorList>
            <person name="Tuo L."/>
        </authorList>
    </citation>
    <scope>NUCLEOTIDE SEQUENCE [LARGE SCALE GENOMIC DNA]</scope>
    <source>
        <strain evidence="2 3">MQZ13P-4</strain>
    </source>
</reference>
<evidence type="ECO:0000313" key="2">
    <source>
        <dbReference type="EMBL" id="MBO0904669.1"/>
    </source>
</evidence>
<keyword evidence="2" id="KW-0378">Hydrolase</keyword>
<dbReference type="Pfam" id="PF04851">
    <property type="entry name" value="ResIII"/>
    <property type="match status" value="1"/>
</dbReference>
<comment type="caution">
    <text evidence="2">The sequence shown here is derived from an EMBL/GenBank/DDBJ whole genome shotgun (WGS) entry which is preliminary data.</text>
</comment>
<keyword evidence="2" id="KW-0067">ATP-binding</keyword>
<evidence type="ECO:0000259" key="1">
    <source>
        <dbReference type="Pfam" id="PF04851"/>
    </source>
</evidence>
<dbReference type="Gene3D" id="3.40.50.300">
    <property type="entry name" value="P-loop containing nucleotide triphosphate hydrolases"/>
    <property type="match status" value="1"/>
</dbReference>
<dbReference type="Proteomes" id="UP000664288">
    <property type="component" value="Unassembled WGS sequence"/>
</dbReference>
<organism evidence="2 3">
    <name type="scientific">Jiella sonneratiae</name>
    <dbReference type="NCBI Taxonomy" id="2816856"/>
    <lineage>
        <taxon>Bacteria</taxon>
        <taxon>Pseudomonadati</taxon>
        <taxon>Pseudomonadota</taxon>
        <taxon>Alphaproteobacteria</taxon>
        <taxon>Hyphomicrobiales</taxon>
        <taxon>Aurantimonadaceae</taxon>
        <taxon>Jiella</taxon>
    </lineage>
</organism>
<dbReference type="InterPro" id="IPR006935">
    <property type="entry name" value="Helicase/UvrB_N"/>
</dbReference>
<keyword evidence="3" id="KW-1185">Reference proteome</keyword>
<dbReference type="SUPFAM" id="SSF52540">
    <property type="entry name" value="P-loop containing nucleoside triphosphate hydrolases"/>
    <property type="match status" value="1"/>
</dbReference>
<gene>
    <name evidence="2" type="ORF">J1C47_13550</name>
</gene>
<accession>A0ABS3J4Q1</accession>
<sequence>MVTDAFWNLAEKQAHDRDQTLSPFNKEVAEAVLNGGFAALEDSFRQSPRYQVISAPTGSGKSSYAWALVGAVVQAEADSSALFLCETIHQCEDTYRELTKLVPPEHLAIWTGAHDAKKPLEDIQRDYGFEPSARFHANDLPNKRVVVATHAFYKGARGRLAMEYRGRDRTLTVVDERPKEVSVFDIDQGDVGKVRDWAIGHFGGESEAVRALRALHDYLGDAWEIERSEGGKNFRALRRSDLSWFTSLEAREVSAGEGEQLPARVVSFAQALSTGYAFMARYEGSSHGGRFVGYRMDLPIMPGTILLDATSDIDGVSSLVPWRAAVRSPQVAYDNLSVSLMAPPEEVVGPKQRLVPLLQSAKGARPYAEWIMETVLANSKPGEKVLAVVHKVLLSHDYLPDVSEFGEGAFDLEGRSVAFIHWGYGIGSNRWKEATSVFLFGEFHVPKRATVATTLGLLDQPAGSPRLKSMDGPNSQDDLLRLVRDGHLLRWEKQLAMRGNARNISADGVCGHQRLFVTSEFSRFMKYRNTLFPGATFHVDSSVQRRKTGGGAKGLAALLASTDAHRLTGPELRTVGINLNKDRARLLANPVVRQAMALRGWTYHCGGGRGKPSCFVRAEGASVSNDNAEVVSARPAA</sequence>
<evidence type="ECO:0000313" key="3">
    <source>
        <dbReference type="Proteomes" id="UP000664288"/>
    </source>
</evidence>